<dbReference type="Gene3D" id="2.170.140.10">
    <property type="entry name" value="Chitin binding domain"/>
    <property type="match status" value="6"/>
</dbReference>
<feature type="domain" description="Chitin-binding type-2" evidence="9">
    <location>
        <begin position="467"/>
        <end position="524"/>
    </location>
</feature>
<name>A0A8J6L8A5_TENMO</name>
<dbReference type="GO" id="GO:0005576">
    <property type="term" value="C:extracellular region"/>
    <property type="evidence" value="ECO:0007669"/>
    <property type="project" value="InterPro"/>
</dbReference>
<dbReference type="InterPro" id="IPR036508">
    <property type="entry name" value="Chitin-bd_dom_sf"/>
</dbReference>
<dbReference type="Pfam" id="PF00147">
    <property type="entry name" value="Fibrinogen_C"/>
    <property type="match status" value="1"/>
</dbReference>
<feature type="compositionally biased region" description="Low complexity" evidence="7">
    <location>
        <begin position="100"/>
        <end position="173"/>
    </location>
</feature>
<feature type="region of interest" description="Disordered" evidence="7">
    <location>
        <begin position="526"/>
        <end position="548"/>
    </location>
</feature>
<organism evidence="11 12">
    <name type="scientific">Tenebrio molitor</name>
    <name type="common">Yellow mealworm beetle</name>
    <dbReference type="NCBI Taxonomy" id="7067"/>
    <lineage>
        <taxon>Eukaryota</taxon>
        <taxon>Metazoa</taxon>
        <taxon>Ecdysozoa</taxon>
        <taxon>Arthropoda</taxon>
        <taxon>Hexapoda</taxon>
        <taxon>Insecta</taxon>
        <taxon>Pterygota</taxon>
        <taxon>Neoptera</taxon>
        <taxon>Endopterygota</taxon>
        <taxon>Coleoptera</taxon>
        <taxon>Polyphaga</taxon>
        <taxon>Cucujiformia</taxon>
        <taxon>Tenebrionidae</taxon>
        <taxon>Tenebrio</taxon>
    </lineage>
</organism>
<reference evidence="11" key="2">
    <citation type="submission" date="2021-08" db="EMBL/GenBank/DDBJ databases">
        <authorList>
            <person name="Eriksson T."/>
        </authorList>
    </citation>
    <scope>NUCLEOTIDE SEQUENCE</scope>
    <source>
        <strain evidence="11">Stoneville</strain>
        <tissue evidence="11">Whole head</tissue>
    </source>
</reference>
<dbReference type="SUPFAM" id="SSF57625">
    <property type="entry name" value="Invertebrate chitin-binding proteins"/>
    <property type="match status" value="6"/>
</dbReference>
<dbReference type="InterPro" id="IPR014716">
    <property type="entry name" value="Fibrinogen_a/b/g_C_1"/>
</dbReference>
<evidence type="ECO:0000256" key="1">
    <source>
        <dbReference type="ARBA" id="ARBA00022669"/>
    </source>
</evidence>
<dbReference type="SMART" id="SM00186">
    <property type="entry name" value="FBG"/>
    <property type="match status" value="1"/>
</dbReference>
<feature type="region of interest" description="Disordered" evidence="7">
    <location>
        <begin position="100"/>
        <end position="189"/>
    </location>
</feature>
<dbReference type="EMBL" id="JABDTM020025324">
    <property type="protein sequence ID" value="KAH0813384.1"/>
    <property type="molecule type" value="Genomic_DNA"/>
</dbReference>
<dbReference type="SMART" id="SM00494">
    <property type="entry name" value="ChtBD2"/>
    <property type="match status" value="6"/>
</dbReference>
<evidence type="ECO:0000256" key="7">
    <source>
        <dbReference type="SAM" id="MobiDB-lite"/>
    </source>
</evidence>
<sequence>MKIQTFSGVSTVLIVMSCATFSIVSTTANPNGPTDTTDGPECPNPSEGLVYLPYEGDCTKYWECYEGNSYLYNCPEGLWWHEEISQCDYPGDFCVDNATTASTQTGPTTPTTSGTTSTGDETDTTTTTSGTTSTGDETSGTTSTGDETSGTTSTGDETSGTTSTGDETSGTTSIGDETNADNWSPDPTCPYPSEETTTYPYYGNCSLYWVCYEGSKFLMECPEGQEFSTTEEKCDSPDVAQCDPWTTTSKKPGPDCPSPSEDIIYLPYDGDCSKYWECFEGDAYLYGCPTGLWWHQEVSQCDYPGDYCVDSTSLRLCLQIPTCVEMFCGKIKMFDLQIALPVLALLPLLILMMLHVRILMTSEYNGKLPQPTLQIDHLGAQWTPDPFCPFPSDHTTRYPYYGDCSKYWECFEGTKYVMDCPEGLEFNAPLQQCDTPSIANCDPLASTTANPNPPTYTTGSTSSNGPGPTCPYPSDDLVYFPYEGDCTKYWECYQGNSYLYTCPEGLWWHEEISQCDYPGDFCDNNATTQTGPTTPTTSGTTPSGDEPDCTGTGADPIFYPYPSDCTKYYECANGDLYVEDCPEGLWWHVEVNQCDYPGDYCVDSSESRRFCNTDQLEYRLTKLEVQVAEKSEGVLSELRESNRRLQALELQSAEVQNAIETFKTELGRFMENQNNQQRYATSDGPSNKLELRVDNLAKGVQLVVANVRKINSDIGAVKSNLSAVARNTNTLLLKHGDLVTKPFLTDSLTDVKHHHVYQQPLKTANSFQCDKDIPRNCKEVLEKGSNTSGIYLIQPKLAPRPFMVLCEMESKGGGWTYVLNRYEGVQDFYLNWRNYKLGFGNLGGEFWLGLEYLHQLTGNEINELLVELVDLDEKAATASYAAFSVGNEVEGYSLKVLAGYSGNAGDSLSYHAGSKFSTKDLDQDEWAEGSCAQAHSGSWWYRNCDTSNLNGRYLKGELPEDYRYKGMYWRDFHGSEYSLLRKDEMVWCVLFLISILSVPFAVRGDRHRKRDLRSRGTVIYADMGCPYPCTCPIIGQEVCRECEECPRQVGEPCSGDRPCDKHKGLVCRYMHGDSEGVCRGEVKELETPWIIFKEFTCNRAEICYETTRFTFRYFDFD</sequence>
<dbReference type="InterPro" id="IPR051940">
    <property type="entry name" value="Chitin_bind-dev_reg"/>
</dbReference>
<dbReference type="PROSITE" id="PS51257">
    <property type="entry name" value="PROKAR_LIPOPROTEIN"/>
    <property type="match status" value="1"/>
</dbReference>
<protein>
    <submittedName>
        <fullName evidence="11">Uncharacterized protein</fullName>
    </submittedName>
</protein>
<evidence type="ECO:0000313" key="12">
    <source>
        <dbReference type="Proteomes" id="UP000719412"/>
    </source>
</evidence>
<feature type="domain" description="Chitin-binding type-2" evidence="9">
    <location>
        <begin position="186"/>
        <end position="244"/>
    </location>
</feature>
<accession>A0A8J6L8A5</accession>
<evidence type="ECO:0000259" key="9">
    <source>
        <dbReference type="PROSITE" id="PS50940"/>
    </source>
</evidence>
<feature type="domain" description="Fibrinogen C-terminal" evidence="10">
    <location>
        <begin position="768"/>
        <end position="990"/>
    </location>
</feature>
<dbReference type="InterPro" id="IPR020837">
    <property type="entry name" value="Fibrinogen_CS"/>
</dbReference>
<evidence type="ECO:0000256" key="4">
    <source>
        <dbReference type="ARBA" id="ARBA00023157"/>
    </source>
</evidence>
<proteinExistence type="predicted"/>
<reference evidence="11" key="1">
    <citation type="journal article" date="2020" name="J Insects Food Feed">
        <title>The yellow mealworm (Tenebrio molitor) genome: a resource for the emerging insects as food and feed industry.</title>
        <authorList>
            <person name="Eriksson T."/>
            <person name="Andere A."/>
            <person name="Kelstrup H."/>
            <person name="Emery V."/>
            <person name="Picard C."/>
        </authorList>
    </citation>
    <scope>NUCLEOTIDE SEQUENCE</scope>
    <source>
        <strain evidence="11">Stoneville</strain>
        <tissue evidence="11">Whole head</tissue>
    </source>
</reference>
<dbReference type="AlphaFoldDB" id="A0A8J6L8A5"/>
<evidence type="ECO:0000256" key="3">
    <source>
        <dbReference type="ARBA" id="ARBA00022737"/>
    </source>
</evidence>
<keyword evidence="3" id="KW-0677">Repeat</keyword>
<dbReference type="PROSITE" id="PS51406">
    <property type="entry name" value="FIBRINOGEN_C_2"/>
    <property type="match status" value="1"/>
</dbReference>
<feature type="domain" description="Chitin-binding type-2" evidence="9">
    <location>
        <begin position="385"/>
        <end position="443"/>
    </location>
</feature>
<keyword evidence="12" id="KW-1185">Reference proteome</keyword>
<dbReference type="PANTHER" id="PTHR23301">
    <property type="entry name" value="CHITIN BINDING PERITROPHIN-A"/>
    <property type="match status" value="1"/>
</dbReference>
<dbReference type="Gene3D" id="3.90.215.10">
    <property type="entry name" value="Gamma Fibrinogen, chain A, domain 1"/>
    <property type="match status" value="1"/>
</dbReference>
<keyword evidence="6" id="KW-0175">Coiled coil</keyword>
<keyword evidence="2 8" id="KW-0732">Signal</keyword>
<feature type="coiled-coil region" evidence="6">
    <location>
        <begin position="628"/>
        <end position="665"/>
    </location>
</feature>
<dbReference type="CDD" id="cd00087">
    <property type="entry name" value="FReD"/>
    <property type="match status" value="1"/>
</dbReference>
<dbReference type="PROSITE" id="PS50940">
    <property type="entry name" value="CHIT_BIND_II"/>
    <property type="match status" value="6"/>
</dbReference>
<dbReference type="Proteomes" id="UP000719412">
    <property type="component" value="Unassembled WGS sequence"/>
</dbReference>
<dbReference type="PANTHER" id="PTHR23301:SF106">
    <property type="entry name" value="CHITIN-BINDING TYPE-2 DOMAIN-CONTAINING PROTEIN-RELATED"/>
    <property type="match status" value="1"/>
</dbReference>
<feature type="chain" id="PRO_5035290665" evidence="8">
    <location>
        <begin position="29"/>
        <end position="1117"/>
    </location>
</feature>
<evidence type="ECO:0000256" key="2">
    <source>
        <dbReference type="ARBA" id="ARBA00022729"/>
    </source>
</evidence>
<keyword evidence="4" id="KW-1015">Disulfide bond</keyword>
<evidence type="ECO:0000256" key="5">
    <source>
        <dbReference type="ARBA" id="ARBA00023180"/>
    </source>
</evidence>
<dbReference type="NCBIfam" id="NF040941">
    <property type="entry name" value="GGGWT_bact"/>
    <property type="match status" value="1"/>
</dbReference>
<evidence type="ECO:0000259" key="10">
    <source>
        <dbReference type="PROSITE" id="PS51406"/>
    </source>
</evidence>
<dbReference type="InterPro" id="IPR036056">
    <property type="entry name" value="Fibrinogen-like_C"/>
</dbReference>
<dbReference type="InterPro" id="IPR002181">
    <property type="entry name" value="Fibrinogen_a/b/g_C_dom"/>
</dbReference>
<feature type="domain" description="Chitin-binding type-2" evidence="9">
    <location>
        <begin position="253"/>
        <end position="310"/>
    </location>
</feature>
<dbReference type="SUPFAM" id="SSF56496">
    <property type="entry name" value="Fibrinogen C-terminal domain-like"/>
    <property type="match status" value="1"/>
</dbReference>
<feature type="signal peptide" evidence="8">
    <location>
        <begin position="1"/>
        <end position="28"/>
    </location>
</feature>
<comment type="caution">
    <text evidence="11">The sequence shown here is derived from an EMBL/GenBank/DDBJ whole genome shotgun (WGS) entry which is preliminary data.</text>
</comment>
<keyword evidence="5" id="KW-0325">Glycoprotein</keyword>
<feature type="domain" description="Chitin-binding type-2" evidence="9">
    <location>
        <begin position="39"/>
        <end position="96"/>
    </location>
</feature>
<feature type="compositionally biased region" description="Low complexity" evidence="7">
    <location>
        <begin position="527"/>
        <end position="544"/>
    </location>
</feature>
<dbReference type="InterPro" id="IPR002557">
    <property type="entry name" value="Chitin-bd_dom"/>
</dbReference>
<dbReference type="Pfam" id="PF01607">
    <property type="entry name" value="CBM_14"/>
    <property type="match status" value="6"/>
</dbReference>
<feature type="domain" description="Chitin-binding type-2" evidence="9">
    <location>
        <begin position="546"/>
        <end position="603"/>
    </location>
</feature>
<gene>
    <name evidence="11" type="ORF">GEV33_009407</name>
</gene>
<dbReference type="GO" id="GO:0008061">
    <property type="term" value="F:chitin binding"/>
    <property type="evidence" value="ECO:0007669"/>
    <property type="project" value="UniProtKB-KW"/>
</dbReference>
<dbReference type="PROSITE" id="PS00514">
    <property type="entry name" value="FIBRINOGEN_C_1"/>
    <property type="match status" value="1"/>
</dbReference>
<evidence type="ECO:0000256" key="8">
    <source>
        <dbReference type="SAM" id="SignalP"/>
    </source>
</evidence>
<evidence type="ECO:0000256" key="6">
    <source>
        <dbReference type="SAM" id="Coils"/>
    </source>
</evidence>
<evidence type="ECO:0000313" key="11">
    <source>
        <dbReference type="EMBL" id="KAH0813384.1"/>
    </source>
</evidence>
<keyword evidence="1" id="KW-0147">Chitin-binding</keyword>